<dbReference type="SUPFAM" id="SSF56784">
    <property type="entry name" value="HAD-like"/>
    <property type="match status" value="1"/>
</dbReference>
<dbReference type="Pfam" id="PF00702">
    <property type="entry name" value="Hydrolase"/>
    <property type="match status" value="1"/>
</dbReference>
<evidence type="ECO:0000313" key="1">
    <source>
        <dbReference type="EMBL" id="MCS5714927.1"/>
    </source>
</evidence>
<dbReference type="InterPro" id="IPR023214">
    <property type="entry name" value="HAD_sf"/>
</dbReference>
<dbReference type="SFLD" id="SFLDS00003">
    <property type="entry name" value="Haloacid_Dehalogenase"/>
    <property type="match status" value="1"/>
</dbReference>
<reference evidence="1" key="1">
    <citation type="submission" date="2022-08" db="EMBL/GenBank/DDBJ databases">
        <authorList>
            <person name="Deng Y."/>
            <person name="Han X.-F."/>
            <person name="Zhang Y.-Q."/>
        </authorList>
    </citation>
    <scope>NUCLEOTIDE SEQUENCE</scope>
    <source>
        <strain evidence="1">CPCC 205716</strain>
    </source>
</reference>
<dbReference type="SFLD" id="SFLDG01129">
    <property type="entry name" value="C1.5:_HAD__Beta-PGM__Phosphata"/>
    <property type="match status" value="1"/>
</dbReference>
<dbReference type="PANTHER" id="PTHR43434">
    <property type="entry name" value="PHOSPHOGLYCOLATE PHOSPHATASE"/>
    <property type="match status" value="1"/>
</dbReference>
<dbReference type="NCBIfam" id="TIGR01549">
    <property type="entry name" value="HAD-SF-IA-v1"/>
    <property type="match status" value="1"/>
</dbReference>
<sequence length="224" mass="23743">MPIPESAVLFDVDGTLVDSNYQHVSAWVRAFVEVGHPVPAWRIHQALGMDSSRLLEELLGDDADELGDRAKELHARHYKDSADQLRPLPGARELLRALHEEGKTIVLATSAAADELEILRGVLDADDYVDAATNADDVETAKPEPDILQVALERAGVEASDAVMVGDARWDMVAAGRSGIRGIAVRSGGVDREALVEAGATETHDDAAALLSALGLATRGASAP</sequence>
<dbReference type="InterPro" id="IPR050155">
    <property type="entry name" value="HAD-like_hydrolase_sf"/>
</dbReference>
<evidence type="ECO:0000313" key="2">
    <source>
        <dbReference type="Proteomes" id="UP001165580"/>
    </source>
</evidence>
<comment type="caution">
    <text evidence="1">The sequence shown here is derived from an EMBL/GenBank/DDBJ whole genome shotgun (WGS) entry which is preliminary data.</text>
</comment>
<proteinExistence type="predicted"/>
<dbReference type="InterPro" id="IPR006439">
    <property type="entry name" value="HAD-SF_hydro_IA"/>
</dbReference>
<keyword evidence="2" id="KW-1185">Reference proteome</keyword>
<dbReference type="SFLD" id="SFLDG01135">
    <property type="entry name" value="C1.5.6:_HAD__Beta-PGM__Phospha"/>
    <property type="match status" value="1"/>
</dbReference>
<dbReference type="Gene3D" id="3.40.50.1000">
    <property type="entry name" value="HAD superfamily/HAD-like"/>
    <property type="match status" value="1"/>
</dbReference>
<accession>A0ABT2GFG6</accession>
<dbReference type="PRINTS" id="PR00413">
    <property type="entry name" value="HADHALOGNASE"/>
</dbReference>
<dbReference type="InterPro" id="IPR036412">
    <property type="entry name" value="HAD-like_sf"/>
</dbReference>
<name>A0ABT2GFG6_9MICO</name>
<dbReference type="Proteomes" id="UP001165580">
    <property type="component" value="Unassembled WGS sequence"/>
</dbReference>
<dbReference type="EMBL" id="JANTEZ010000003">
    <property type="protein sequence ID" value="MCS5714927.1"/>
    <property type="molecule type" value="Genomic_DNA"/>
</dbReference>
<dbReference type="Gene3D" id="1.10.150.240">
    <property type="entry name" value="Putative phosphatase, domain 2"/>
    <property type="match status" value="1"/>
</dbReference>
<dbReference type="GO" id="GO:0016787">
    <property type="term" value="F:hydrolase activity"/>
    <property type="evidence" value="ECO:0007669"/>
    <property type="project" value="UniProtKB-KW"/>
</dbReference>
<dbReference type="NCBIfam" id="TIGR01509">
    <property type="entry name" value="HAD-SF-IA-v3"/>
    <property type="match status" value="1"/>
</dbReference>
<dbReference type="InterPro" id="IPR023198">
    <property type="entry name" value="PGP-like_dom2"/>
</dbReference>
<dbReference type="PANTHER" id="PTHR43434:SF16">
    <property type="entry name" value="BLL8046 PROTEIN"/>
    <property type="match status" value="1"/>
</dbReference>
<keyword evidence="1" id="KW-0378">Hydrolase</keyword>
<organism evidence="1 2">
    <name type="scientific">Herbiconiux gentiana</name>
    <dbReference type="NCBI Taxonomy" id="2970912"/>
    <lineage>
        <taxon>Bacteria</taxon>
        <taxon>Bacillati</taxon>
        <taxon>Actinomycetota</taxon>
        <taxon>Actinomycetes</taxon>
        <taxon>Micrococcales</taxon>
        <taxon>Microbacteriaceae</taxon>
        <taxon>Herbiconiux</taxon>
    </lineage>
</organism>
<gene>
    <name evidence="1" type="ORF">NVV95_10225</name>
</gene>
<dbReference type="RefSeq" id="WP_259486418.1">
    <property type="nucleotide sequence ID" value="NZ_JANTEZ010000003.1"/>
</dbReference>
<protein>
    <submittedName>
        <fullName evidence="1">HAD family hydrolase</fullName>
    </submittedName>
</protein>